<dbReference type="Proteomes" id="UP000182835">
    <property type="component" value="Unassembled WGS sequence"/>
</dbReference>
<protein>
    <submittedName>
        <fullName evidence="1">Uncharacterized protein</fullName>
    </submittedName>
</protein>
<comment type="caution">
    <text evidence="1">The sequence shown here is derived from an EMBL/GenBank/DDBJ whole genome shotgun (WGS) entry which is preliminary data.</text>
</comment>
<sequence length="37" mass="4298">MRNKGPISESILNFIKKRRKELNFNGKKVMGSDGKLY</sequence>
<name>A0A1L8R4N6_9ENTE</name>
<dbReference type="STRING" id="317010.RU96_GL000735"/>
<gene>
    <name evidence="1" type="ORF">RU96_GL000735</name>
</gene>
<organism evidence="1 2">
    <name type="scientific">Enterococcus canintestini</name>
    <dbReference type="NCBI Taxonomy" id="317010"/>
    <lineage>
        <taxon>Bacteria</taxon>
        <taxon>Bacillati</taxon>
        <taxon>Bacillota</taxon>
        <taxon>Bacilli</taxon>
        <taxon>Lactobacillales</taxon>
        <taxon>Enterococcaceae</taxon>
        <taxon>Enterococcus</taxon>
    </lineage>
</organism>
<dbReference type="AlphaFoldDB" id="A0A1L8R4N6"/>
<accession>A0A1L8R4N6</accession>
<evidence type="ECO:0000313" key="1">
    <source>
        <dbReference type="EMBL" id="OJG14685.1"/>
    </source>
</evidence>
<evidence type="ECO:0000313" key="2">
    <source>
        <dbReference type="Proteomes" id="UP000182835"/>
    </source>
</evidence>
<reference evidence="1 2" key="1">
    <citation type="submission" date="2014-12" db="EMBL/GenBank/DDBJ databases">
        <title>Draft genome sequences of 29 type strains of Enterococci.</title>
        <authorList>
            <person name="Zhong Z."/>
            <person name="Sun Z."/>
            <person name="Liu W."/>
            <person name="Zhang W."/>
            <person name="Zhang H."/>
        </authorList>
    </citation>
    <scope>NUCLEOTIDE SEQUENCE [LARGE SCALE GENOMIC DNA]</scope>
    <source>
        <strain evidence="1 2">DSM 21207</strain>
    </source>
</reference>
<dbReference type="EMBL" id="JXKG01000015">
    <property type="protein sequence ID" value="OJG14685.1"/>
    <property type="molecule type" value="Genomic_DNA"/>
</dbReference>
<proteinExistence type="predicted"/>